<evidence type="ECO:0000313" key="9">
    <source>
        <dbReference type="EMBL" id="MBM3275868.1"/>
    </source>
</evidence>
<dbReference type="InterPro" id="IPR011639">
    <property type="entry name" value="MethylTrfase_TaqI-like_dom"/>
</dbReference>
<evidence type="ECO:0000256" key="6">
    <source>
        <dbReference type="ARBA" id="ARBA00047942"/>
    </source>
</evidence>
<sequence>ADTLLEPAEPRYDAILGNPPWEKIARHDPRRAAFESAYAEVREGEINLHALFLVWSLRSLKPGGRLTFITPNTWLLNRWDAKLRAFVLAYEVEEVALLAAGTFPDTPITLPAVITIRRPGARASSQPRVAGEAQELAVESIRVSAPGIESACDAGIWRSRPFCQMSVFDDARLAAIDAKMRKRSVPLGSLARASDGIYTSTARANAIWIHSRPQARESSAPEVGRPDADSSDSVPAGDPLRSSRRILLSGTEVSRDLAVHRGAWIPETLWRLHVEAQECPRLALHAARHPALSRRLVGAVVPPGLFTSNRFINVRSDSEDLWFLTAVLLSRPIDGYFARRFPVADIDAFMLAQLPVPATAAPVKAALAAAARLRAALRRGVFYALLACADLRLPCIGLTSLIETLVRLEASIDDEVADLLGLDAEDAAFLAVPARSGLVGSARRSGV</sequence>
<dbReference type="GO" id="GO:0032259">
    <property type="term" value="P:methylation"/>
    <property type="evidence" value="ECO:0007669"/>
    <property type="project" value="UniProtKB-KW"/>
</dbReference>
<evidence type="ECO:0000256" key="1">
    <source>
        <dbReference type="ARBA" id="ARBA00006594"/>
    </source>
</evidence>
<comment type="caution">
    <text evidence="9">The sequence shown here is derived from an EMBL/GenBank/DDBJ whole genome shotgun (WGS) entry which is preliminary data.</text>
</comment>
<comment type="similarity">
    <text evidence="1">Belongs to the N(4)/N(6)-methyltransferase family.</text>
</comment>
<dbReference type="PANTHER" id="PTHR33841">
    <property type="entry name" value="DNA METHYLTRANSFERASE YEEA-RELATED"/>
    <property type="match status" value="1"/>
</dbReference>
<dbReference type="GO" id="GO:0009007">
    <property type="term" value="F:site-specific DNA-methyltransferase (adenine-specific) activity"/>
    <property type="evidence" value="ECO:0007669"/>
    <property type="project" value="UniProtKB-EC"/>
</dbReference>
<feature type="region of interest" description="Disordered" evidence="7">
    <location>
        <begin position="210"/>
        <end position="241"/>
    </location>
</feature>
<evidence type="ECO:0000256" key="3">
    <source>
        <dbReference type="ARBA" id="ARBA00022603"/>
    </source>
</evidence>
<evidence type="ECO:0000313" key="10">
    <source>
        <dbReference type="Proteomes" id="UP000703893"/>
    </source>
</evidence>
<keyword evidence="5" id="KW-0949">S-adenosyl-L-methionine</keyword>
<name>A0A938BNZ0_9BACT</name>
<dbReference type="PRINTS" id="PR00507">
    <property type="entry name" value="N12N6MTFRASE"/>
</dbReference>
<dbReference type="PANTHER" id="PTHR33841:SF5">
    <property type="entry name" value="DNA METHYLASE (MODIFICATION METHYLASE) (METHYLTRANSFERASE)-RELATED"/>
    <property type="match status" value="1"/>
</dbReference>
<dbReference type="PROSITE" id="PS00092">
    <property type="entry name" value="N6_MTASE"/>
    <property type="match status" value="1"/>
</dbReference>
<dbReference type="GO" id="GO:0006304">
    <property type="term" value="P:DNA modification"/>
    <property type="evidence" value="ECO:0007669"/>
    <property type="project" value="InterPro"/>
</dbReference>
<dbReference type="EMBL" id="VGJX01000756">
    <property type="protein sequence ID" value="MBM3275868.1"/>
    <property type="molecule type" value="Genomic_DNA"/>
</dbReference>
<dbReference type="InterPro" id="IPR029063">
    <property type="entry name" value="SAM-dependent_MTases_sf"/>
</dbReference>
<proteinExistence type="inferred from homology"/>
<reference evidence="9 10" key="1">
    <citation type="submission" date="2019-03" db="EMBL/GenBank/DDBJ databases">
        <title>Lake Tanganyika Metagenome-Assembled Genomes (MAGs).</title>
        <authorList>
            <person name="Tran P."/>
        </authorList>
    </citation>
    <scope>NUCLEOTIDE SEQUENCE [LARGE SCALE GENOMIC DNA]</scope>
    <source>
        <strain evidence="9">K_DeepCast_65m_m2_236</strain>
    </source>
</reference>
<dbReference type="InterPro" id="IPR002052">
    <property type="entry name" value="DNA_methylase_N6_adenine_CS"/>
</dbReference>
<dbReference type="GO" id="GO:0003676">
    <property type="term" value="F:nucleic acid binding"/>
    <property type="evidence" value="ECO:0007669"/>
    <property type="project" value="InterPro"/>
</dbReference>
<dbReference type="Pfam" id="PF07669">
    <property type="entry name" value="Eco57I"/>
    <property type="match status" value="1"/>
</dbReference>
<feature type="domain" description="Type II methyltransferase M.TaqI-like" evidence="8">
    <location>
        <begin position="11"/>
        <end position="87"/>
    </location>
</feature>
<feature type="non-terminal residue" evidence="9">
    <location>
        <position position="1"/>
    </location>
</feature>
<evidence type="ECO:0000256" key="2">
    <source>
        <dbReference type="ARBA" id="ARBA00011900"/>
    </source>
</evidence>
<dbReference type="InterPro" id="IPR050953">
    <property type="entry name" value="N4_N6_ade-DNA_methylase"/>
</dbReference>
<comment type="catalytic activity">
    <reaction evidence="6">
        <text>a 2'-deoxyadenosine in DNA + S-adenosyl-L-methionine = an N(6)-methyl-2'-deoxyadenosine in DNA + S-adenosyl-L-homocysteine + H(+)</text>
        <dbReference type="Rhea" id="RHEA:15197"/>
        <dbReference type="Rhea" id="RHEA-COMP:12418"/>
        <dbReference type="Rhea" id="RHEA-COMP:12419"/>
        <dbReference type="ChEBI" id="CHEBI:15378"/>
        <dbReference type="ChEBI" id="CHEBI:57856"/>
        <dbReference type="ChEBI" id="CHEBI:59789"/>
        <dbReference type="ChEBI" id="CHEBI:90615"/>
        <dbReference type="ChEBI" id="CHEBI:90616"/>
        <dbReference type="EC" id="2.1.1.72"/>
    </reaction>
</comment>
<organism evidence="9 10">
    <name type="scientific">Candidatus Tanganyikabacteria bacterium</name>
    <dbReference type="NCBI Taxonomy" id="2961651"/>
    <lineage>
        <taxon>Bacteria</taxon>
        <taxon>Bacillati</taxon>
        <taxon>Candidatus Sericytochromatia</taxon>
        <taxon>Candidatus Tanganyikabacteria</taxon>
    </lineage>
</organism>
<dbReference type="AlphaFoldDB" id="A0A938BNZ0"/>
<gene>
    <name evidence="9" type="ORF">FJZ00_11990</name>
</gene>
<dbReference type="Gene3D" id="3.40.50.150">
    <property type="entry name" value="Vaccinia Virus protein VP39"/>
    <property type="match status" value="1"/>
</dbReference>
<evidence type="ECO:0000256" key="7">
    <source>
        <dbReference type="SAM" id="MobiDB-lite"/>
    </source>
</evidence>
<dbReference type="Proteomes" id="UP000703893">
    <property type="component" value="Unassembled WGS sequence"/>
</dbReference>
<evidence type="ECO:0000256" key="4">
    <source>
        <dbReference type="ARBA" id="ARBA00022679"/>
    </source>
</evidence>
<keyword evidence="4" id="KW-0808">Transferase</keyword>
<dbReference type="SUPFAM" id="SSF53335">
    <property type="entry name" value="S-adenosyl-L-methionine-dependent methyltransferases"/>
    <property type="match status" value="1"/>
</dbReference>
<evidence type="ECO:0000259" key="8">
    <source>
        <dbReference type="Pfam" id="PF07669"/>
    </source>
</evidence>
<protein>
    <recommendedName>
        <fullName evidence="2">site-specific DNA-methyltransferase (adenine-specific)</fullName>
        <ecNumber evidence="2">2.1.1.72</ecNumber>
    </recommendedName>
</protein>
<accession>A0A938BNZ0</accession>
<keyword evidence="3" id="KW-0489">Methyltransferase</keyword>
<evidence type="ECO:0000256" key="5">
    <source>
        <dbReference type="ARBA" id="ARBA00022691"/>
    </source>
</evidence>
<dbReference type="EC" id="2.1.1.72" evidence="2"/>